<gene>
    <name evidence="1" type="ORF">JI435_440050</name>
</gene>
<accession>A0A7U2FB18</accession>
<dbReference type="Proteomes" id="UP000663193">
    <property type="component" value="Chromosome 13"/>
</dbReference>
<organism evidence="1 2">
    <name type="scientific">Phaeosphaeria nodorum (strain SN15 / ATCC MYA-4574 / FGSC 10173)</name>
    <name type="common">Glume blotch fungus</name>
    <name type="synonym">Parastagonospora nodorum</name>
    <dbReference type="NCBI Taxonomy" id="321614"/>
    <lineage>
        <taxon>Eukaryota</taxon>
        <taxon>Fungi</taxon>
        <taxon>Dikarya</taxon>
        <taxon>Ascomycota</taxon>
        <taxon>Pezizomycotina</taxon>
        <taxon>Dothideomycetes</taxon>
        <taxon>Pleosporomycetidae</taxon>
        <taxon>Pleosporales</taxon>
        <taxon>Pleosporineae</taxon>
        <taxon>Phaeosphaeriaceae</taxon>
        <taxon>Parastagonospora</taxon>
    </lineage>
</organism>
<reference evidence="2" key="1">
    <citation type="journal article" date="2021" name="BMC Genomics">
        <title>Chromosome-level genome assembly and manually-curated proteome of model necrotroph Parastagonospora nodorum Sn15 reveals a genome-wide trove of candidate effector homologs, and redundancy of virulence-related functions within an accessory chromosome.</title>
        <authorList>
            <person name="Bertazzoni S."/>
            <person name="Jones D.A.B."/>
            <person name="Phan H.T."/>
            <person name="Tan K.-C."/>
            <person name="Hane J.K."/>
        </authorList>
    </citation>
    <scope>NUCLEOTIDE SEQUENCE [LARGE SCALE GENOMIC DNA]</scope>
    <source>
        <strain evidence="2">SN15 / ATCC MYA-4574 / FGSC 10173)</strain>
    </source>
</reference>
<name>A0A7U2FB18_PHANO</name>
<dbReference type="VEuPathDB" id="FungiDB:JI435_440050"/>
<evidence type="ECO:0000313" key="1">
    <source>
        <dbReference type="EMBL" id="QRD02010.1"/>
    </source>
</evidence>
<sequence length="71" mass="7747">MIACFFAPARAVAQHVIGHHTTLVIVGPVERQEHQVRGIMNAAQPGLDSLHMRLTALDHGRWAISSQGRLA</sequence>
<evidence type="ECO:0000313" key="2">
    <source>
        <dbReference type="Proteomes" id="UP000663193"/>
    </source>
</evidence>
<dbReference type="RefSeq" id="XP_001795395.1">
    <property type="nucleotide sequence ID" value="XM_001795343.1"/>
</dbReference>
<keyword evidence="2" id="KW-1185">Reference proteome</keyword>
<proteinExistence type="predicted"/>
<dbReference type="EMBL" id="CP069035">
    <property type="protein sequence ID" value="QRD02010.1"/>
    <property type="molecule type" value="Genomic_DNA"/>
</dbReference>
<dbReference type="AlphaFoldDB" id="A0A7U2FB18"/>
<dbReference type="KEGG" id="pno:SNOG_04982"/>
<protein>
    <submittedName>
        <fullName evidence="1">Uncharacterized protein</fullName>
    </submittedName>
</protein>